<dbReference type="RefSeq" id="WP_271929433.1">
    <property type="nucleotide sequence ID" value="NZ_JAQNDO010000001.1"/>
</dbReference>
<dbReference type="EMBL" id="JAQNDO010000001">
    <property type="protein sequence ID" value="MDC0749498.1"/>
    <property type="molecule type" value="Genomic_DNA"/>
</dbReference>
<name>A0ABT5F5X4_9BACT</name>
<comment type="caution">
    <text evidence="2">The sequence shown here is derived from an EMBL/GenBank/DDBJ whole genome shotgun (WGS) entry which is preliminary data.</text>
</comment>
<evidence type="ECO:0008006" key="4">
    <source>
        <dbReference type="Google" id="ProtNLM"/>
    </source>
</evidence>
<dbReference type="Proteomes" id="UP001221411">
    <property type="component" value="Unassembled WGS sequence"/>
</dbReference>
<feature type="transmembrane region" description="Helical" evidence="1">
    <location>
        <begin position="174"/>
        <end position="196"/>
    </location>
</feature>
<evidence type="ECO:0000256" key="1">
    <source>
        <dbReference type="SAM" id="Phobius"/>
    </source>
</evidence>
<gene>
    <name evidence="2" type="ORF">POL67_49670</name>
</gene>
<sequence length="202" mass="22428">MSAQRIPKWFRAVAGATASLWIIVSIYYWLGAGGVRSYGASMSFERQHDFALLRIDDGRAFRVDKYGVSITKYRRGTFPFCPLCGVNESAGTVMNLAQYRKGDWVYTDYTQPFQEAVNLKTGEVIDIPEGEGKLEKLPPELAARGLDFESANKLDAGRVLAEFTPLSTINESCIVFNMAFLSIFAVLLVVGVVLAIRRPKEA</sequence>
<keyword evidence="1" id="KW-0472">Membrane</keyword>
<proteinExistence type="predicted"/>
<evidence type="ECO:0000313" key="3">
    <source>
        <dbReference type="Proteomes" id="UP001221411"/>
    </source>
</evidence>
<keyword evidence="1" id="KW-1133">Transmembrane helix</keyword>
<protein>
    <recommendedName>
        <fullName evidence="4">DUF3592 domain-containing protein</fullName>
    </recommendedName>
</protein>
<organism evidence="2 3">
    <name type="scientific">Polyangium mundeleinium</name>
    <dbReference type="NCBI Taxonomy" id="2995306"/>
    <lineage>
        <taxon>Bacteria</taxon>
        <taxon>Pseudomonadati</taxon>
        <taxon>Myxococcota</taxon>
        <taxon>Polyangia</taxon>
        <taxon>Polyangiales</taxon>
        <taxon>Polyangiaceae</taxon>
        <taxon>Polyangium</taxon>
    </lineage>
</organism>
<reference evidence="2 3" key="1">
    <citation type="submission" date="2022-11" db="EMBL/GenBank/DDBJ databases">
        <title>Minimal conservation of predation-associated metabolite biosynthetic gene clusters underscores biosynthetic potential of Myxococcota including descriptions for ten novel species: Archangium lansinium sp. nov., Myxococcus landrumus sp. nov., Nannocystis bai.</title>
        <authorList>
            <person name="Ahearne A."/>
            <person name="Stevens C."/>
            <person name="Dowd S."/>
        </authorList>
    </citation>
    <scope>NUCLEOTIDE SEQUENCE [LARGE SCALE GENOMIC DNA]</scope>
    <source>
        <strain evidence="2 3">RJM3</strain>
    </source>
</reference>
<keyword evidence="1" id="KW-0812">Transmembrane</keyword>
<accession>A0ABT5F5X4</accession>
<feature type="transmembrane region" description="Helical" evidence="1">
    <location>
        <begin position="12"/>
        <end position="30"/>
    </location>
</feature>
<evidence type="ECO:0000313" key="2">
    <source>
        <dbReference type="EMBL" id="MDC0749498.1"/>
    </source>
</evidence>
<keyword evidence="3" id="KW-1185">Reference proteome</keyword>